<evidence type="ECO:0000256" key="1">
    <source>
        <dbReference type="SAM" id="Phobius"/>
    </source>
</evidence>
<keyword evidence="3" id="KW-1185">Reference proteome</keyword>
<organism evidence="2 3">
    <name type="scientific">Glossina pallidipes</name>
    <name type="common">Tsetse fly</name>
    <dbReference type="NCBI Taxonomy" id="7398"/>
    <lineage>
        <taxon>Eukaryota</taxon>
        <taxon>Metazoa</taxon>
        <taxon>Ecdysozoa</taxon>
        <taxon>Arthropoda</taxon>
        <taxon>Hexapoda</taxon>
        <taxon>Insecta</taxon>
        <taxon>Pterygota</taxon>
        <taxon>Neoptera</taxon>
        <taxon>Endopterygota</taxon>
        <taxon>Diptera</taxon>
        <taxon>Brachycera</taxon>
        <taxon>Muscomorpha</taxon>
        <taxon>Hippoboscoidea</taxon>
        <taxon>Glossinidae</taxon>
        <taxon>Glossina</taxon>
    </lineage>
</organism>
<dbReference type="VEuPathDB" id="VectorBase:GPAI039509"/>
<keyword evidence="1" id="KW-0472">Membrane</keyword>
<dbReference type="Proteomes" id="UP000092445">
    <property type="component" value="Unassembled WGS sequence"/>
</dbReference>
<dbReference type="AlphaFoldDB" id="A0A1B0AAN3"/>
<feature type="transmembrane region" description="Helical" evidence="1">
    <location>
        <begin position="47"/>
        <end position="80"/>
    </location>
</feature>
<protein>
    <submittedName>
        <fullName evidence="2">Uncharacterized protein</fullName>
    </submittedName>
</protein>
<evidence type="ECO:0000313" key="3">
    <source>
        <dbReference type="Proteomes" id="UP000092445"/>
    </source>
</evidence>
<accession>A0A1B0AAN3</accession>
<evidence type="ECO:0000313" key="2">
    <source>
        <dbReference type="EnsemblMetazoa" id="GPAI039509-PA"/>
    </source>
</evidence>
<proteinExistence type="predicted"/>
<sequence>MKRNSGAFIRHLLCLNVSNDADADADADAYAEMLMLTLMLLYRLEMYVYYISMYVYMYTNCALVFLAAGTAALAAVAIIVNRTAGTARNDINIENTKRKFDFYVSVTSSNATGVE</sequence>
<keyword evidence="1" id="KW-1133">Transmembrane helix</keyword>
<keyword evidence="1" id="KW-0812">Transmembrane</keyword>
<reference evidence="2" key="2">
    <citation type="submission" date="2020-05" db="UniProtKB">
        <authorList>
            <consortium name="EnsemblMetazoa"/>
        </authorList>
    </citation>
    <scope>IDENTIFICATION</scope>
    <source>
        <strain evidence="2">IAEA</strain>
    </source>
</reference>
<dbReference type="EnsemblMetazoa" id="GPAI039509-RA">
    <property type="protein sequence ID" value="GPAI039509-PA"/>
    <property type="gene ID" value="GPAI039509"/>
</dbReference>
<name>A0A1B0AAN3_GLOPL</name>
<reference evidence="3" key="1">
    <citation type="submission" date="2014-03" db="EMBL/GenBank/DDBJ databases">
        <authorList>
            <person name="Aksoy S."/>
            <person name="Warren W."/>
            <person name="Wilson R.K."/>
        </authorList>
    </citation>
    <scope>NUCLEOTIDE SEQUENCE [LARGE SCALE GENOMIC DNA]</scope>
    <source>
        <strain evidence="3">IAEA</strain>
    </source>
</reference>